<keyword evidence="1" id="KW-1133">Transmembrane helix</keyword>
<dbReference type="EMBL" id="CM000643">
    <property type="protein sequence ID" value="EED91145.1"/>
    <property type="molecule type" value="Genomic_DNA"/>
</dbReference>
<dbReference type="GeneID" id="7448614"/>
<protein>
    <recommendedName>
        <fullName evidence="4">Saccharopine dehydrogenase NADP binding domain-containing protein</fullName>
    </recommendedName>
</protein>
<keyword evidence="1" id="KW-0472">Membrane</keyword>
<dbReference type="PaxDb" id="35128-Thaps23081"/>
<sequence length="550" mass="60121">MVASLSHHIASLFLLVTIPLAAAFISPIQFPRSIAKSSTLIMSTRFKYEASQDIASVYHQMEVVDKKTPITFGPIVFISSLFLGVPFLLTVLLPLTIVSAPIHFFAALLINGKLFSFSKATSNTIVDRSGDQSIIIAPRESRKYDVVLLGSTGFTGKLATAYLAKQYGACCFLHSWKRRNGKWAIAGRSKSKLESTLKSIAKDLGNDEVLKVDTIIVDTMDRSTLKALVDNTRAVITTAGPFVKYDITGEVQWNKSMMQQYESTAQRTGAKIVSLCGHDSIPWDLTVRSLSEKLHESCNDELVSVECLNEMKGDVSGGTLATVYESIDRGIWEFEWKSILPSSTLDVYKRLPDGCESTFSVSSDLPVTVSPCRNPATRFVNRWCGPFVMAAINMDVVGRSISLSKHGNPTVTYREAAVQESFMDAFSMWFGTVILGTLIINPITRPLVKRALPQPGQGPSETVRKEGYLCVTGYGVGAEGNVAESAMYFPHDGGYQSTARMLVESGLCLALNEDRHEMSQGGFYSPAGLMCAALLDRLVNSGTKFAIRSS</sequence>
<dbReference type="KEGG" id="tps:THAPSDRAFT_23081"/>
<dbReference type="InterPro" id="IPR036291">
    <property type="entry name" value="NAD(P)-bd_dom_sf"/>
</dbReference>
<proteinExistence type="predicted"/>
<dbReference type="GO" id="GO:0009247">
    <property type="term" value="P:glycolipid biosynthetic process"/>
    <property type="evidence" value="ECO:0000318"/>
    <property type="project" value="GO_Central"/>
</dbReference>
<dbReference type="PANTHER" id="PTHR12286:SF5">
    <property type="entry name" value="SACCHAROPINE DEHYDROGENASE-LIKE OXIDOREDUCTASE"/>
    <property type="match status" value="1"/>
</dbReference>
<reference evidence="2 3" key="1">
    <citation type="journal article" date="2004" name="Science">
        <title>The genome of the diatom Thalassiosira pseudonana: ecology, evolution, and metabolism.</title>
        <authorList>
            <person name="Armbrust E.V."/>
            <person name="Berges J.A."/>
            <person name="Bowler C."/>
            <person name="Green B.R."/>
            <person name="Martinez D."/>
            <person name="Putnam N.H."/>
            <person name="Zhou S."/>
            <person name="Allen A.E."/>
            <person name="Apt K.E."/>
            <person name="Bechner M."/>
            <person name="Brzezinski M.A."/>
            <person name="Chaal B.K."/>
            <person name="Chiovitti A."/>
            <person name="Davis A.K."/>
            <person name="Demarest M.S."/>
            <person name="Detter J.C."/>
            <person name="Glavina T."/>
            <person name="Goodstein D."/>
            <person name="Hadi M.Z."/>
            <person name="Hellsten U."/>
            <person name="Hildebrand M."/>
            <person name="Jenkins B.D."/>
            <person name="Jurka J."/>
            <person name="Kapitonov V.V."/>
            <person name="Kroger N."/>
            <person name="Lau W.W."/>
            <person name="Lane T.W."/>
            <person name="Larimer F.W."/>
            <person name="Lippmeier J.C."/>
            <person name="Lucas S."/>
            <person name="Medina M."/>
            <person name="Montsant A."/>
            <person name="Obornik M."/>
            <person name="Parker M.S."/>
            <person name="Palenik B."/>
            <person name="Pazour G.J."/>
            <person name="Richardson P.M."/>
            <person name="Rynearson T.A."/>
            <person name="Saito M.A."/>
            <person name="Schwartz D.C."/>
            <person name="Thamatrakoln K."/>
            <person name="Valentin K."/>
            <person name="Vardi A."/>
            <person name="Wilkerson F.P."/>
            <person name="Rokhsar D.S."/>
        </authorList>
    </citation>
    <scope>NUCLEOTIDE SEQUENCE [LARGE SCALE GENOMIC DNA]</scope>
    <source>
        <strain evidence="2 3">CCMP1335</strain>
    </source>
</reference>
<dbReference type="eggNOG" id="KOG2733">
    <property type="taxonomic scope" value="Eukaryota"/>
</dbReference>
<evidence type="ECO:0000313" key="2">
    <source>
        <dbReference type="EMBL" id="EED91145.1"/>
    </source>
</evidence>
<dbReference type="Proteomes" id="UP000001449">
    <property type="component" value="Chromosome 6"/>
</dbReference>
<dbReference type="OMA" id="YVARMEQ"/>
<feature type="transmembrane region" description="Helical" evidence="1">
    <location>
        <begin position="12"/>
        <end position="30"/>
    </location>
</feature>
<dbReference type="InParanoid" id="B8C5M3"/>
<keyword evidence="1" id="KW-0812">Transmembrane</keyword>
<name>B8C5M3_THAPS</name>
<dbReference type="SUPFAM" id="SSF51735">
    <property type="entry name" value="NAD(P)-binding Rossmann-fold domains"/>
    <property type="match status" value="1"/>
</dbReference>
<organism evidence="2 3">
    <name type="scientific">Thalassiosira pseudonana</name>
    <name type="common">Marine diatom</name>
    <name type="synonym">Cyclotella nana</name>
    <dbReference type="NCBI Taxonomy" id="35128"/>
    <lineage>
        <taxon>Eukaryota</taxon>
        <taxon>Sar</taxon>
        <taxon>Stramenopiles</taxon>
        <taxon>Ochrophyta</taxon>
        <taxon>Bacillariophyta</taxon>
        <taxon>Coscinodiscophyceae</taxon>
        <taxon>Thalassiosirophycidae</taxon>
        <taxon>Thalassiosirales</taxon>
        <taxon>Thalassiosiraceae</taxon>
        <taxon>Thalassiosira</taxon>
    </lineage>
</organism>
<gene>
    <name evidence="2" type="ORF">THAPSDRAFT_23081</name>
</gene>
<accession>B8C5M3</accession>
<dbReference type="HOGENOM" id="CLU_031002_0_2_1"/>
<dbReference type="RefSeq" id="XP_002291038.1">
    <property type="nucleotide sequence ID" value="XM_002291002.1"/>
</dbReference>
<keyword evidence="3" id="KW-1185">Reference proteome</keyword>
<dbReference type="AlphaFoldDB" id="B8C5M3"/>
<evidence type="ECO:0008006" key="4">
    <source>
        <dbReference type="Google" id="ProtNLM"/>
    </source>
</evidence>
<feature type="transmembrane region" description="Helical" evidence="1">
    <location>
        <begin position="87"/>
        <end position="110"/>
    </location>
</feature>
<dbReference type="PANTHER" id="PTHR12286">
    <property type="entry name" value="SACCHAROPINE DEHYDROGENASE-LIKE OXIDOREDUCTASE"/>
    <property type="match status" value="1"/>
</dbReference>
<evidence type="ECO:0000256" key="1">
    <source>
        <dbReference type="SAM" id="Phobius"/>
    </source>
</evidence>
<dbReference type="FunFam" id="3.40.50.720:FF:001514">
    <property type="entry name" value="Uncharacterized protein"/>
    <property type="match status" value="1"/>
</dbReference>
<dbReference type="InterPro" id="IPR051276">
    <property type="entry name" value="Saccharopine_DH-like_oxidrdct"/>
</dbReference>
<dbReference type="GO" id="GO:0005811">
    <property type="term" value="C:lipid droplet"/>
    <property type="evidence" value="ECO:0000318"/>
    <property type="project" value="GO_Central"/>
</dbReference>
<reference evidence="2 3" key="2">
    <citation type="journal article" date="2008" name="Nature">
        <title>The Phaeodactylum genome reveals the evolutionary history of diatom genomes.</title>
        <authorList>
            <person name="Bowler C."/>
            <person name="Allen A.E."/>
            <person name="Badger J.H."/>
            <person name="Grimwood J."/>
            <person name="Jabbari K."/>
            <person name="Kuo A."/>
            <person name="Maheswari U."/>
            <person name="Martens C."/>
            <person name="Maumus F."/>
            <person name="Otillar R.P."/>
            <person name="Rayko E."/>
            <person name="Salamov A."/>
            <person name="Vandepoele K."/>
            <person name="Beszteri B."/>
            <person name="Gruber A."/>
            <person name="Heijde M."/>
            <person name="Katinka M."/>
            <person name="Mock T."/>
            <person name="Valentin K."/>
            <person name="Verret F."/>
            <person name="Berges J.A."/>
            <person name="Brownlee C."/>
            <person name="Cadoret J.P."/>
            <person name="Chiovitti A."/>
            <person name="Choi C.J."/>
            <person name="Coesel S."/>
            <person name="De Martino A."/>
            <person name="Detter J.C."/>
            <person name="Durkin C."/>
            <person name="Falciatore A."/>
            <person name="Fournet J."/>
            <person name="Haruta M."/>
            <person name="Huysman M.J."/>
            <person name="Jenkins B.D."/>
            <person name="Jiroutova K."/>
            <person name="Jorgensen R.E."/>
            <person name="Joubert Y."/>
            <person name="Kaplan A."/>
            <person name="Kroger N."/>
            <person name="Kroth P.G."/>
            <person name="La Roche J."/>
            <person name="Lindquist E."/>
            <person name="Lommer M."/>
            <person name="Martin-Jezequel V."/>
            <person name="Lopez P.J."/>
            <person name="Lucas S."/>
            <person name="Mangogna M."/>
            <person name="McGinnis K."/>
            <person name="Medlin L.K."/>
            <person name="Montsant A."/>
            <person name="Oudot-Le Secq M.P."/>
            <person name="Napoli C."/>
            <person name="Obornik M."/>
            <person name="Parker M.S."/>
            <person name="Petit J.L."/>
            <person name="Porcel B.M."/>
            <person name="Poulsen N."/>
            <person name="Robison M."/>
            <person name="Rychlewski L."/>
            <person name="Rynearson T.A."/>
            <person name="Schmutz J."/>
            <person name="Shapiro H."/>
            <person name="Siaut M."/>
            <person name="Stanley M."/>
            <person name="Sussman M.R."/>
            <person name="Taylor A.R."/>
            <person name="Vardi A."/>
            <person name="von Dassow P."/>
            <person name="Vyverman W."/>
            <person name="Willis A."/>
            <person name="Wyrwicz L.S."/>
            <person name="Rokhsar D.S."/>
            <person name="Weissenbach J."/>
            <person name="Armbrust E.V."/>
            <person name="Green B.R."/>
            <person name="Van de Peer Y."/>
            <person name="Grigoriev I.V."/>
        </authorList>
    </citation>
    <scope>NUCLEOTIDE SEQUENCE [LARGE SCALE GENOMIC DNA]</scope>
    <source>
        <strain evidence="2 3">CCMP1335</strain>
    </source>
</reference>
<dbReference type="GO" id="GO:0016020">
    <property type="term" value="C:membrane"/>
    <property type="evidence" value="ECO:0007669"/>
    <property type="project" value="GOC"/>
</dbReference>
<dbReference type="Gene3D" id="3.40.50.720">
    <property type="entry name" value="NAD(P)-binding Rossmann-like Domain"/>
    <property type="match status" value="1"/>
</dbReference>
<evidence type="ECO:0000313" key="3">
    <source>
        <dbReference type="Proteomes" id="UP000001449"/>
    </source>
</evidence>